<proteinExistence type="predicted"/>
<dbReference type="InterPro" id="IPR050398">
    <property type="entry name" value="HssS/ArlS-like"/>
</dbReference>
<dbReference type="EC" id="2.7.13.3" evidence="3"/>
<organism evidence="15 16">
    <name type="scientific">Paenibacillus segetis</name>
    <dbReference type="NCBI Taxonomy" id="1325360"/>
    <lineage>
        <taxon>Bacteria</taxon>
        <taxon>Bacillati</taxon>
        <taxon>Bacillota</taxon>
        <taxon>Bacilli</taxon>
        <taxon>Bacillales</taxon>
        <taxon>Paenibacillaceae</taxon>
        <taxon>Paenibacillus</taxon>
    </lineage>
</organism>
<dbReference type="InterPro" id="IPR004358">
    <property type="entry name" value="Sig_transdc_His_kin-like_C"/>
</dbReference>
<dbReference type="InterPro" id="IPR003594">
    <property type="entry name" value="HATPase_dom"/>
</dbReference>
<keyword evidence="4" id="KW-0597">Phosphoprotein</keyword>
<evidence type="ECO:0000256" key="6">
    <source>
        <dbReference type="ARBA" id="ARBA00022692"/>
    </source>
</evidence>
<gene>
    <name evidence="15" type="ORF">GCM10008013_19020</name>
</gene>
<dbReference type="Gene3D" id="1.10.287.130">
    <property type="match status" value="1"/>
</dbReference>
<dbReference type="SUPFAM" id="SSF47384">
    <property type="entry name" value="Homodimeric domain of signal transducing histidine kinase"/>
    <property type="match status" value="1"/>
</dbReference>
<evidence type="ECO:0000256" key="2">
    <source>
        <dbReference type="ARBA" id="ARBA00004141"/>
    </source>
</evidence>
<keyword evidence="7" id="KW-0547">Nucleotide-binding</keyword>
<feature type="domain" description="Histidine kinase" evidence="14">
    <location>
        <begin position="92"/>
        <end position="300"/>
    </location>
</feature>
<comment type="caution">
    <text evidence="15">The sequence shown here is derived from an EMBL/GenBank/DDBJ whole genome shotgun (WGS) entry which is preliminary data.</text>
</comment>
<keyword evidence="11" id="KW-0902">Two-component regulatory system</keyword>
<evidence type="ECO:0000256" key="1">
    <source>
        <dbReference type="ARBA" id="ARBA00000085"/>
    </source>
</evidence>
<dbReference type="PANTHER" id="PTHR45528">
    <property type="entry name" value="SENSOR HISTIDINE KINASE CPXA"/>
    <property type="match status" value="1"/>
</dbReference>
<evidence type="ECO:0000256" key="5">
    <source>
        <dbReference type="ARBA" id="ARBA00022679"/>
    </source>
</evidence>
<evidence type="ECO:0000259" key="14">
    <source>
        <dbReference type="PROSITE" id="PS50109"/>
    </source>
</evidence>
<evidence type="ECO:0000256" key="11">
    <source>
        <dbReference type="ARBA" id="ARBA00023012"/>
    </source>
</evidence>
<comment type="catalytic activity">
    <reaction evidence="1">
        <text>ATP + protein L-histidine = ADP + protein N-phospho-L-histidine.</text>
        <dbReference type="EC" id="2.7.13.3"/>
    </reaction>
</comment>
<protein>
    <recommendedName>
        <fullName evidence="3">histidine kinase</fullName>
        <ecNumber evidence="3">2.7.13.3</ecNumber>
    </recommendedName>
</protein>
<evidence type="ECO:0000256" key="9">
    <source>
        <dbReference type="ARBA" id="ARBA00022840"/>
    </source>
</evidence>
<keyword evidence="5" id="KW-0808">Transferase</keyword>
<comment type="subcellular location">
    <subcellularLocation>
        <location evidence="2">Membrane</location>
        <topology evidence="2">Multi-pass membrane protein</topology>
    </subcellularLocation>
</comment>
<evidence type="ECO:0000256" key="7">
    <source>
        <dbReference type="ARBA" id="ARBA00022741"/>
    </source>
</evidence>
<dbReference type="Gene3D" id="3.30.565.10">
    <property type="entry name" value="Histidine kinase-like ATPase, C-terminal domain"/>
    <property type="match status" value="1"/>
</dbReference>
<accession>A0ABQ1YE71</accession>
<dbReference type="InterPro" id="IPR036890">
    <property type="entry name" value="HATPase_C_sf"/>
</dbReference>
<keyword evidence="9" id="KW-0067">ATP-binding</keyword>
<evidence type="ECO:0000256" key="3">
    <source>
        <dbReference type="ARBA" id="ARBA00012438"/>
    </source>
</evidence>
<dbReference type="InterPro" id="IPR003661">
    <property type="entry name" value="HisK_dim/P_dom"/>
</dbReference>
<keyword evidence="8 15" id="KW-0418">Kinase</keyword>
<evidence type="ECO:0000256" key="4">
    <source>
        <dbReference type="ARBA" id="ARBA00022553"/>
    </source>
</evidence>
<dbReference type="CDD" id="cd00082">
    <property type="entry name" value="HisKA"/>
    <property type="match status" value="1"/>
</dbReference>
<keyword evidence="6 13" id="KW-0812">Transmembrane</keyword>
<feature type="transmembrane region" description="Helical" evidence="13">
    <location>
        <begin position="6"/>
        <end position="30"/>
    </location>
</feature>
<dbReference type="PANTHER" id="PTHR45528:SF8">
    <property type="entry name" value="HISTIDINE KINASE"/>
    <property type="match status" value="1"/>
</dbReference>
<evidence type="ECO:0000256" key="13">
    <source>
        <dbReference type="SAM" id="Phobius"/>
    </source>
</evidence>
<dbReference type="Proteomes" id="UP000659344">
    <property type="component" value="Unassembled WGS sequence"/>
</dbReference>
<dbReference type="PRINTS" id="PR00344">
    <property type="entry name" value="BCTRLSENSOR"/>
</dbReference>
<dbReference type="InterPro" id="IPR036097">
    <property type="entry name" value="HisK_dim/P_sf"/>
</dbReference>
<keyword evidence="12 13" id="KW-0472">Membrane</keyword>
<dbReference type="GO" id="GO:0016301">
    <property type="term" value="F:kinase activity"/>
    <property type="evidence" value="ECO:0007669"/>
    <property type="project" value="UniProtKB-KW"/>
</dbReference>
<name>A0ABQ1YE71_9BACL</name>
<reference evidence="16" key="1">
    <citation type="journal article" date="2019" name="Int. J. Syst. Evol. Microbiol.">
        <title>The Global Catalogue of Microorganisms (GCM) 10K type strain sequencing project: providing services to taxonomists for standard genome sequencing and annotation.</title>
        <authorList>
            <consortium name="The Broad Institute Genomics Platform"/>
            <consortium name="The Broad Institute Genome Sequencing Center for Infectious Disease"/>
            <person name="Wu L."/>
            <person name="Ma J."/>
        </authorList>
    </citation>
    <scope>NUCLEOTIDE SEQUENCE [LARGE SCALE GENOMIC DNA]</scope>
    <source>
        <strain evidence="16">CGMCC 1.12769</strain>
    </source>
</reference>
<keyword evidence="16" id="KW-1185">Reference proteome</keyword>
<evidence type="ECO:0000313" key="15">
    <source>
        <dbReference type="EMBL" id="GGH21234.1"/>
    </source>
</evidence>
<evidence type="ECO:0000313" key="16">
    <source>
        <dbReference type="Proteomes" id="UP000659344"/>
    </source>
</evidence>
<dbReference type="SMART" id="SM00388">
    <property type="entry name" value="HisKA"/>
    <property type="match status" value="1"/>
</dbReference>
<evidence type="ECO:0000256" key="8">
    <source>
        <dbReference type="ARBA" id="ARBA00022777"/>
    </source>
</evidence>
<dbReference type="Pfam" id="PF00512">
    <property type="entry name" value="HisKA"/>
    <property type="match status" value="1"/>
</dbReference>
<dbReference type="SMART" id="SM00387">
    <property type="entry name" value="HATPase_c"/>
    <property type="match status" value="1"/>
</dbReference>
<dbReference type="InterPro" id="IPR005467">
    <property type="entry name" value="His_kinase_dom"/>
</dbReference>
<evidence type="ECO:0000256" key="12">
    <source>
        <dbReference type="ARBA" id="ARBA00023136"/>
    </source>
</evidence>
<dbReference type="PROSITE" id="PS50109">
    <property type="entry name" value="HIS_KIN"/>
    <property type="match status" value="1"/>
</dbReference>
<dbReference type="SUPFAM" id="SSF55874">
    <property type="entry name" value="ATPase domain of HSP90 chaperone/DNA topoisomerase II/histidine kinase"/>
    <property type="match status" value="1"/>
</dbReference>
<keyword evidence="10 13" id="KW-1133">Transmembrane helix</keyword>
<dbReference type="Pfam" id="PF02518">
    <property type="entry name" value="HATPase_c"/>
    <property type="match status" value="1"/>
</dbReference>
<sequence length="303" mass="34272">MVNILAIVVGVLSILVVLFMAYIVFLQLQLANINRQLAKRLNENTRQPISLELLNSELNALAININKCLKAEETLRVNSIREEKRFKEQVANISHDLRTPLTAIKGYQQLLAKGSLSEEQQEKLRVAQKYADKLGDLIEHFFEYSLHVNAEPKLAMNQLNLSNLLTECLAESIHSFEDNNLTLHYKETVPVFIMVDREYTIRIIQNLIRNGITHSAGDIEVNLSAKQNAVLTFKNPVNNNADIEVTRLFERFYTADTARRNSTGLGLSIVKLLTEQMGGNTNATLQGNMLEIRVELPLCEKGK</sequence>
<evidence type="ECO:0000256" key="10">
    <source>
        <dbReference type="ARBA" id="ARBA00022989"/>
    </source>
</evidence>
<dbReference type="EMBL" id="BMFT01000001">
    <property type="protein sequence ID" value="GGH21234.1"/>
    <property type="molecule type" value="Genomic_DNA"/>
</dbReference>